<evidence type="ECO:0000313" key="2">
    <source>
        <dbReference type="EMBL" id="MFC3631197.1"/>
    </source>
</evidence>
<keyword evidence="2" id="KW-0418">Kinase</keyword>
<keyword evidence="3" id="KW-1185">Reference proteome</keyword>
<feature type="domain" description="Transcription elongation factor GreA/GreB C-terminal" evidence="1">
    <location>
        <begin position="54"/>
        <end position="129"/>
    </location>
</feature>
<dbReference type="InterPro" id="IPR023459">
    <property type="entry name" value="Tscrpt_elong_fac_GreA/B_fam"/>
</dbReference>
<dbReference type="InterPro" id="IPR036953">
    <property type="entry name" value="GreA/GreB_C_sf"/>
</dbReference>
<comment type="caution">
    <text evidence="2">The sequence shown here is derived from an EMBL/GenBank/DDBJ whole genome shotgun (WGS) entry which is preliminary data.</text>
</comment>
<dbReference type="Proteomes" id="UP001595539">
    <property type="component" value="Unassembled WGS sequence"/>
</dbReference>
<dbReference type="GO" id="GO:0016301">
    <property type="term" value="F:kinase activity"/>
    <property type="evidence" value="ECO:0007669"/>
    <property type="project" value="UniProtKB-KW"/>
</dbReference>
<dbReference type="RefSeq" id="WP_377763377.1">
    <property type="nucleotide sequence ID" value="NZ_JBHRXY010000022.1"/>
</dbReference>
<name>A0ABV7U7X9_9RHOB</name>
<accession>A0ABV7U7X9</accession>
<dbReference type="NCBIfam" id="NF004396">
    <property type="entry name" value="PRK05753.1"/>
    <property type="match status" value="1"/>
</dbReference>
<dbReference type="PANTHER" id="PTHR30437">
    <property type="entry name" value="TRANSCRIPTION ELONGATION FACTOR GREA"/>
    <property type="match status" value="1"/>
</dbReference>
<dbReference type="SUPFAM" id="SSF54534">
    <property type="entry name" value="FKBP-like"/>
    <property type="match status" value="1"/>
</dbReference>
<protein>
    <submittedName>
        <fullName evidence="2">Nucleoside diphosphate kinase regulator</fullName>
    </submittedName>
</protein>
<dbReference type="PANTHER" id="PTHR30437:SF5">
    <property type="entry name" value="REGULATOR OF NUCLEOSIDE DIPHOSPHATE KINASE"/>
    <property type="match status" value="1"/>
</dbReference>
<evidence type="ECO:0000313" key="3">
    <source>
        <dbReference type="Proteomes" id="UP001595539"/>
    </source>
</evidence>
<organism evidence="2 3">
    <name type="scientific">Paracoccus angustae</name>
    <dbReference type="NCBI Taxonomy" id="1671480"/>
    <lineage>
        <taxon>Bacteria</taxon>
        <taxon>Pseudomonadati</taxon>
        <taxon>Pseudomonadota</taxon>
        <taxon>Alphaproteobacteria</taxon>
        <taxon>Rhodobacterales</taxon>
        <taxon>Paracoccaceae</taxon>
        <taxon>Paracoccus</taxon>
    </lineage>
</organism>
<sequence>MAHSMHRARTVVDATQVERLESLAGAIIERLPDVGYPLVNKLTSAMLLSPMRLPSNIVTIGSDIVYHEDHATRNVRVTLSWPEEADISRGKVSVLTPVGTALLGLSAGDHVKWTNRAGDERSLTVLDVARSAVGTPAASSPERSADM</sequence>
<dbReference type="InterPro" id="IPR001437">
    <property type="entry name" value="Tscrpt_elong_fac_GreA/B_C"/>
</dbReference>
<dbReference type="Gene3D" id="3.10.50.30">
    <property type="entry name" value="Transcription elongation factor, GreA/GreB, C-terminal domain"/>
    <property type="match status" value="1"/>
</dbReference>
<proteinExistence type="predicted"/>
<reference evidence="3" key="1">
    <citation type="journal article" date="2019" name="Int. J. Syst. Evol. Microbiol.">
        <title>The Global Catalogue of Microorganisms (GCM) 10K type strain sequencing project: providing services to taxonomists for standard genome sequencing and annotation.</title>
        <authorList>
            <consortium name="The Broad Institute Genomics Platform"/>
            <consortium name="The Broad Institute Genome Sequencing Center for Infectious Disease"/>
            <person name="Wu L."/>
            <person name="Ma J."/>
        </authorList>
    </citation>
    <scope>NUCLEOTIDE SEQUENCE [LARGE SCALE GENOMIC DNA]</scope>
    <source>
        <strain evidence="3">KCTC 42473</strain>
    </source>
</reference>
<dbReference type="EMBL" id="JBHRXY010000022">
    <property type="protein sequence ID" value="MFC3631197.1"/>
    <property type="molecule type" value="Genomic_DNA"/>
</dbReference>
<keyword evidence="2" id="KW-0808">Transferase</keyword>
<evidence type="ECO:0000259" key="1">
    <source>
        <dbReference type="Pfam" id="PF01272"/>
    </source>
</evidence>
<dbReference type="Pfam" id="PF01272">
    <property type="entry name" value="GreA_GreB"/>
    <property type="match status" value="1"/>
</dbReference>
<gene>
    <name evidence="2" type="primary">rnk</name>
    <name evidence="2" type="ORF">ACFOM8_17285</name>
</gene>